<accession>A0A0C3FLE8</accession>
<dbReference type="AlphaFoldDB" id="A0A0C3FLE8"/>
<protein>
    <submittedName>
        <fullName evidence="2">Uncharacterized protein</fullName>
    </submittedName>
</protein>
<reference evidence="2 3" key="1">
    <citation type="submission" date="2014-04" db="EMBL/GenBank/DDBJ databases">
        <authorList>
            <consortium name="DOE Joint Genome Institute"/>
            <person name="Kuo A."/>
            <person name="Tarkka M."/>
            <person name="Buscot F."/>
            <person name="Kohler A."/>
            <person name="Nagy L.G."/>
            <person name="Floudas D."/>
            <person name="Copeland A."/>
            <person name="Barry K.W."/>
            <person name="Cichocki N."/>
            <person name="Veneault-Fourrey C."/>
            <person name="LaButti K."/>
            <person name="Lindquist E.A."/>
            <person name="Lipzen A."/>
            <person name="Lundell T."/>
            <person name="Morin E."/>
            <person name="Murat C."/>
            <person name="Sun H."/>
            <person name="Tunlid A."/>
            <person name="Henrissat B."/>
            <person name="Grigoriev I.V."/>
            <person name="Hibbett D.S."/>
            <person name="Martin F."/>
            <person name="Nordberg H.P."/>
            <person name="Cantor M.N."/>
            <person name="Hua S.X."/>
        </authorList>
    </citation>
    <scope>NUCLEOTIDE SEQUENCE [LARGE SCALE GENOMIC DNA]</scope>
    <source>
        <strain evidence="2 3">F 1598</strain>
    </source>
</reference>
<evidence type="ECO:0000256" key="1">
    <source>
        <dbReference type="SAM" id="MobiDB-lite"/>
    </source>
</evidence>
<name>A0A0C3FLE8_PILCF</name>
<dbReference type="HOGENOM" id="CLU_1468738_0_0_1"/>
<feature type="compositionally biased region" description="Basic and acidic residues" evidence="1">
    <location>
        <begin position="175"/>
        <end position="184"/>
    </location>
</feature>
<gene>
    <name evidence="2" type="ORF">PILCRDRAFT_9522</name>
</gene>
<proteinExistence type="predicted"/>
<dbReference type="Proteomes" id="UP000054166">
    <property type="component" value="Unassembled WGS sequence"/>
</dbReference>
<keyword evidence="3" id="KW-1185">Reference proteome</keyword>
<dbReference type="OrthoDB" id="3364649at2759"/>
<sequence>MALNGVEEAGGLRIVCVPSSIPRPTYTRPPPPTNTPTTNTPQTALQEILRPPFPRFSSPVLSLRSFPLISTMREDSDADKYIRLMASETEGLRRLSIARGGGVLTGERADPAFRFPGPGSQGTMINEIAWKKKTGKEKDSFDTIEELSKGNMERNKLIRPAHPHPPTPTPAPNWTKDRAQITAG</sequence>
<dbReference type="InParanoid" id="A0A0C3FLE8"/>
<evidence type="ECO:0000313" key="3">
    <source>
        <dbReference type="Proteomes" id="UP000054166"/>
    </source>
</evidence>
<evidence type="ECO:0000313" key="2">
    <source>
        <dbReference type="EMBL" id="KIM80321.1"/>
    </source>
</evidence>
<dbReference type="EMBL" id="KN833004">
    <property type="protein sequence ID" value="KIM80321.1"/>
    <property type="molecule type" value="Genomic_DNA"/>
</dbReference>
<reference evidence="3" key="2">
    <citation type="submission" date="2015-01" db="EMBL/GenBank/DDBJ databases">
        <title>Evolutionary Origins and Diversification of the Mycorrhizal Mutualists.</title>
        <authorList>
            <consortium name="DOE Joint Genome Institute"/>
            <consortium name="Mycorrhizal Genomics Consortium"/>
            <person name="Kohler A."/>
            <person name="Kuo A."/>
            <person name="Nagy L.G."/>
            <person name="Floudas D."/>
            <person name="Copeland A."/>
            <person name="Barry K.W."/>
            <person name="Cichocki N."/>
            <person name="Veneault-Fourrey C."/>
            <person name="LaButti K."/>
            <person name="Lindquist E.A."/>
            <person name="Lipzen A."/>
            <person name="Lundell T."/>
            <person name="Morin E."/>
            <person name="Murat C."/>
            <person name="Riley R."/>
            <person name="Ohm R."/>
            <person name="Sun H."/>
            <person name="Tunlid A."/>
            <person name="Henrissat B."/>
            <person name="Grigoriev I.V."/>
            <person name="Hibbett D.S."/>
            <person name="Martin F."/>
        </authorList>
    </citation>
    <scope>NUCLEOTIDE SEQUENCE [LARGE SCALE GENOMIC DNA]</scope>
    <source>
        <strain evidence="3">F 1598</strain>
    </source>
</reference>
<feature type="region of interest" description="Disordered" evidence="1">
    <location>
        <begin position="157"/>
        <end position="184"/>
    </location>
</feature>
<organism evidence="2 3">
    <name type="scientific">Piloderma croceum (strain F 1598)</name>
    <dbReference type="NCBI Taxonomy" id="765440"/>
    <lineage>
        <taxon>Eukaryota</taxon>
        <taxon>Fungi</taxon>
        <taxon>Dikarya</taxon>
        <taxon>Basidiomycota</taxon>
        <taxon>Agaricomycotina</taxon>
        <taxon>Agaricomycetes</taxon>
        <taxon>Agaricomycetidae</taxon>
        <taxon>Atheliales</taxon>
        <taxon>Atheliaceae</taxon>
        <taxon>Piloderma</taxon>
    </lineage>
</organism>
<feature type="region of interest" description="Disordered" evidence="1">
    <location>
        <begin position="19"/>
        <end position="41"/>
    </location>
</feature>